<evidence type="ECO:0000259" key="1">
    <source>
        <dbReference type="Pfam" id="PF05118"/>
    </source>
</evidence>
<dbReference type="InterPro" id="IPR007803">
    <property type="entry name" value="Asp/Arg/Pro-Hydrxlase"/>
</dbReference>
<dbReference type="EMBL" id="MN739504">
    <property type="protein sequence ID" value="QHT08959.1"/>
    <property type="molecule type" value="Genomic_DNA"/>
</dbReference>
<sequence>MNQIEFKIIKEKKEKSKLEKFQNRTLENKLWTFTTIPKWPIERNYMKINPTLYDLKDIKKEINNLNNSWINKDLITNNWESLTLKSQNGEEQSFLKKTDFSNYIYTDIIEKLPSIKQLLEEIPTDIYLVRLLKLKKGGKIKFHTDEEVFKNNNKIIRIHLPIITHKDVKFQIGYPLQKPANGFYVWNAEVLYETHLDEGYFWYTNVNTLHSVTNNSPIDRIHLVFDIKPFFKFNLLKKKN</sequence>
<reference evidence="2" key="1">
    <citation type="journal article" date="2020" name="Nature">
        <title>Giant virus diversity and host interactions through global metagenomics.</title>
        <authorList>
            <person name="Schulz F."/>
            <person name="Roux S."/>
            <person name="Paez-Espino D."/>
            <person name="Jungbluth S."/>
            <person name="Walsh D.A."/>
            <person name="Denef V.J."/>
            <person name="McMahon K.D."/>
            <person name="Konstantinidis K.T."/>
            <person name="Eloe-Fadrosh E.A."/>
            <person name="Kyrpides N.C."/>
            <person name="Woyke T."/>
        </authorList>
    </citation>
    <scope>NUCLEOTIDE SEQUENCE</scope>
    <source>
        <strain evidence="2">GVMAG-M-3300023109-53</strain>
    </source>
</reference>
<protein>
    <recommendedName>
        <fullName evidence="1">Aspartyl/asparaginy/proline hydroxylase domain-containing protein</fullName>
    </recommendedName>
</protein>
<dbReference type="InterPro" id="IPR027443">
    <property type="entry name" value="IPNS-like_sf"/>
</dbReference>
<dbReference type="AlphaFoldDB" id="A0A6C0CZ50"/>
<dbReference type="Pfam" id="PF05118">
    <property type="entry name" value="Asp_Arg_Hydrox"/>
    <property type="match status" value="1"/>
</dbReference>
<feature type="domain" description="Aspartyl/asparaginy/proline hydroxylase" evidence="1">
    <location>
        <begin position="56"/>
        <end position="228"/>
    </location>
</feature>
<proteinExistence type="predicted"/>
<accession>A0A6C0CZ50</accession>
<dbReference type="Gene3D" id="2.60.120.330">
    <property type="entry name" value="B-lactam Antibiotic, Isopenicillin N Synthase, Chain"/>
    <property type="match status" value="1"/>
</dbReference>
<dbReference type="SUPFAM" id="SSF51197">
    <property type="entry name" value="Clavaminate synthase-like"/>
    <property type="match status" value="1"/>
</dbReference>
<organism evidence="2">
    <name type="scientific">viral metagenome</name>
    <dbReference type="NCBI Taxonomy" id="1070528"/>
    <lineage>
        <taxon>unclassified sequences</taxon>
        <taxon>metagenomes</taxon>
        <taxon>organismal metagenomes</taxon>
    </lineage>
</organism>
<name>A0A6C0CZ50_9ZZZZ</name>
<evidence type="ECO:0000313" key="2">
    <source>
        <dbReference type="EMBL" id="QHT08959.1"/>
    </source>
</evidence>